<name>A0ABU7R8G1_9ACTN</name>
<dbReference type="Proteomes" id="UP001332931">
    <property type="component" value="Unassembled WGS sequence"/>
</dbReference>
<dbReference type="EMBL" id="JAZGJQ010000002">
    <property type="protein sequence ID" value="MEE6146873.1"/>
    <property type="molecule type" value="Genomic_DNA"/>
</dbReference>
<evidence type="ECO:0000313" key="2">
    <source>
        <dbReference type="Proteomes" id="UP001332931"/>
    </source>
</evidence>
<gene>
    <name evidence="1" type="ORF">VXJ25_02505</name>
</gene>
<evidence type="ECO:0000313" key="1">
    <source>
        <dbReference type="EMBL" id="MEE6146873.1"/>
    </source>
</evidence>
<accession>A0ABU7R8G1</accession>
<reference evidence="1 2" key="1">
    <citation type="submission" date="2024-01" db="EMBL/GenBank/DDBJ databases">
        <title>Description of Olsenella sp. nov., isolated from pig feces.</title>
        <authorList>
            <person name="Chang Y.-H."/>
        </authorList>
    </citation>
    <scope>NUCLEOTIDE SEQUENCE [LARGE SCALE GENOMIC DNA]</scope>
    <source>
        <strain evidence="1 2">YH-ols2223</strain>
    </source>
</reference>
<dbReference type="RefSeq" id="WP_330957640.1">
    <property type="nucleotide sequence ID" value="NZ_JAZGJQ010000002.1"/>
</dbReference>
<organism evidence="1 2">
    <name type="scientific">Olsenella absiana</name>
    <dbReference type="NCBI Taxonomy" id="3115222"/>
    <lineage>
        <taxon>Bacteria</taxon>
        <taxon>Bacillati</taxon>
        <taxon>Actinomycetota</taxon>
        <taxon>Coriobacteriia</taxon>
        <taxon>Coriobacteriales</taxon>
        <taxon>Atopobiaceae</taxon>
        <taxon>Olsenella</taxon>
    </lineage>
</organism>
<keyword evidence="2" id="KW-1185">Reference proteome</keyword>
<protein>
    <submittedName>
        <fullName evidence="1">Uncharacterized protein</fullName>
    </submittedName>
</protein>
<proteinExistence type="predicted"/>
<sequence>MAELDAMAGPAHEARTIDLGWTPRELVRRCPEAGELVGELGLADLDGDRTLADLARDAGIDLSIVGMALGAAGYDVVGYEPTEDAKNDPLEALVQQMSRTEHAAPGSSVDPMVQRMEYAIRRAQEDGTLPATGGGPEA</sequence>
<comment type="caution">
    <text evidence="1">The sequence shown here is derived from an EMBL/GenBank/DDBJ whole genome shotgun (WGS) entry which is preliminary data.</text>
</comment>